<dbReference type="UniPathway" id="UPA00060">
    <property type="reaction ID" value="UER00596"/>
</dbReference>
<dbReference type="InterPro" id="IPR011009">
    <property type="entry name" value="Kinase-like_dom_sf"/>
</dbReference>
<dbReference type="EMBL" id="CP019706">
    <property type="protein sequence ID" value="ARJ44047.1"/>
    <property type="molecule type" value="Genomic_DNA"/>
</dbReference>
<evidence type="ECO:0000256" key="5">
    <source>
        <dbReference type="HAMAP-Rule" id="MF_01604"/>
    </source>
</evidence>
<dbReference type="InterPro" id="IPR014093">
    <property type="entry name" value="Thiamine_kinase"/>
</dbReference>
<sequence length="276" mass="31713">MAASSIDTALQALIERLQPAASSAGYFYPLNGLTGLSGKVVCGQQCWLARRIPHQPIPFISRQREWHLLRGLTASGLAPRALAIDRRWLLLEWLPGETLAEKEFLARQTELVSLLTRLHHQPLSGYRLQLLPLLHHYWRQCRQRNPRWLRRLRQLARQGEPPPLRLGLLHMDIHPGNLLAHPDGLRLIDWEYAADGDIALELAAIISGNSLNAAQRATLLADYACSNRLDLRALKRQVRRWQPWLHLLMASWYQLRWEQSGDPALHQRAIAAWRQI</sequence>
<reference evidence="7 8" key="1">
    <citation type="submission" date="2017-02" db="EMBL/GenBank/DDBJ databases">
        <title>Complete genome sequence of the drought resistance-promoting endophyte Pantoea alhagi LTYR-11Z.</title>
        <authorList>
            <person name="Zhang L."/>
        </authorList>
    </citation>
    <scope>NUCLEOTIDE SEQUENCE [LARGE SCALE GENOMIC DNA]</scope>
    <source>
        <strain evidence="7 8">LTYR-11Z</strain>
    </source>
</reference>
<dbReference type="GO" id="GO:0009229">
    <property type="term" value="P:thiamine diphosphate biosynthetic process"/>
    <property type="evidence" value="ECO:0007669"/>
    <property type="project" value="UniProtKB-UniRule"/>
</dbReference>
<evidence type="ECO:0000313" key="8">
    <source>
        <dbReference type="Proteomes" id="UP000192900"/>
    </source>
</evidence>
<keyword evidence="4 5" id="KW-0067">ATP-binding</keyword>
<dbReference type="GO" id="GO:0006772">
    <property type="term" value="P:thiamine metabolic process"/>
    <property type="evidence" value="ECO:0007669"/>
    <property type="project" value="InterPro"/>
</dbReference>
<dbReference type="Gene3D" id="3.90.1200.10">
    <property type="match status" value="1"/>
</dbReference>
<name>A0A1W6BAF2_9GAMM</name>
<protein>
    <recommendedName>
        <fullName evidence="5">Thiamine kinase</fullName>
        <ecNumber evidence="5">2.7.1.89</ecNumber>
    </recommendedName>
</protein>
<dbReference type="GO" id="GO:0005524">
    <property type="term" value="F:ATP binding"/>
    <property type="evidence" value="ECO:0007669"/>
    <property type="project" value="UniProtKB-KW"/>
</dbReference>
<accession>A0A1W6BAF2</accession>
<evidence type="ECO:0000259" key="6">
    <source>
        <dbReference type="Pfam" id="PF01636"/>
    </source>
</evidence>
<dbReference type="Proteomes" id="UP000192900">
    <property type="component" value="Chromosome"/>
</dbReference>
<dbReference type="NCBIfam" id="NF007620">
    <property type="entry name" value="PRK10271.1"/>
    <property type="match status" value="1"/>
</dbReference>
<dbReference type="EC" id="2.7.1.89" evidence="5"/>
<comment type="function">
    <text evidence="5">Catalyzes the phosphorylation of thiamine to thiamine phosphate.</text>
</comment>
<evidence type="ECO:0000313" key="7">
    <source>
        <dbReference type="EMBL" id="ARJ44047.1"/>
    </source>
</evidence>
<dbReference type="GO" id="GO:0019165">
    <property type="term" value="F:thiamine kinase activity"/>
    <property type="evidence" value="ECO:0007669"/>
    <property type="project" value="UniProtKB-UniRule"/>
</dbReference>
<dbReference type="SUPFAM" id="SSF56112">
    <property type="entry name" value="Protein kinase-like (PK-like)"/>
    <property type="match status" value="1"/>
</dbReference>
<gene>
    <name evidence="5" type="primary">thiK</name>
    <name evidence="7" type="ORF">B1H58_19690</name>
</gene>
<feature type="domain" description="Aminoglycoside phosphotransferase" evidence="6">
    <location>
        <begin position="45"/>
        <end position="226"/>
    </location>
</feature>
<dbReference type="STRING" id="1891675.B1H58_19690"/>
<evidence type="ECO:0000256" key="4">
    <source>
        <dbReference type="ARBA" id="ARBA00022840"/>
    </source>
</evidence>
<dbReference type="InterPro" id="IPR002575">
    <property type="entry name" value="Aminoglycoside_PTrfase"/>
</dbReference>
<proteinExistence type="inferred from homology"/>
<comment type="pathway">
    <text evidence="5">Cofactor biosynthesis; thiamine diphosphate biosynthesis; thiamine phosphate from thiamine: step 1/1.</text>
</comment>
<keyword evidence="8" id="KW-1185">Reference proteome</keyword>
<evidence type="ECO:0000256" key="1">
    <source>
        <dbReference type="ARBA" id="ARBA00022679"/>
    </source>
</evidence>
<comment type="similarity">
    <text evidence="5">Belongs to the thiamine kinase family.</text>
</comment>
<dbReference type="HAMAP" id="MF_01604">
    <property type="entry name" value="Thiamine_kinase"/>
    <property type="match status" value="1"/>
</dbReference>
<keyword evidence="1 5" id="KW-0808">Transferase</keyword>
<dbReference type="Pfam" id="PF01636">
    <property type="entry name" value="APH"/>
    <property type="match status" value="1"/>
</dbReference>
<comment type="catalytic activity">
    <reaction evidence="5">
        <text>thiamine + ATP = thiamine phosphate + ADP + H(+)</text>
        <dbReference type="Rhea" id="RHEA:12012"/>
        <dbReference type="ChEBI" id="CHEBI:15378"/>
        <dbReference type="ChEBI" id="CHEBI:18385"/>
        <dbReference type="ChEBI" id="CHEBI:30616"/>
        <dbReference type="ChEBI" id="CHEBI:37575"/>
        <dbReference type="ChEBI" id="CHEBI:456216"/>
        <dbReference type="EC" id="2.7.1.89"/>
    </reaction>
</comment>
<dbReference type="AlphaFoldDB" id="A0A1W6BAF2"/>
<dbReference type="RefSeq" id="WP_085072092.1">
    <property type="nucleotide sequence ID" value="NZ_CP019706.1"/>
</dbReference>
<evidence type="ECO:0000256" key="2">
    <source>
        <dbReference type="ARBA" id="ARBA00022741"/>
    </source>
</evidence>
<evidence type="ECO:0000256" key="3">
    <source>
        <dbReference type="ARBA" id="ARBA00022777"/>
    </source>
</evidence>
<dbReference type="OrthoDB" id="179763at2"/>
<keyword evidence="3 5" id="KW-0418">Kinase</keyword>
<dbReference type="KEGG" id="palh:B1H58_19690"/>
<keyword evidence="2 5" id="KW-0547">Nucleotide-binding</keyword>
<organism evidence="7 8">
    <name type="scientific">Pantoea alhagi</name>
    <dbReference type="NCBI Taxonomy" id="1891675"/>
    <lineage>
        <taxon>Bacteria</taxon>
        <taxon>Pseudomonadati</taxon>
        <taxon>Pseudomonadota</taxon>
        <taxon>Gammaproteobacteria</taxon>
        <taxon>Enterobacterales</taxon>
        <taxon>Erwiniaceae</taxon>
        <taxon>Pantoea</taxon>
    </lineage>
</organism>